<dbReference type="SUPFAM" id="SSF48452">
    <property type="entry name" value="TPR-like"/>
    <property type="match status" value="1"/>
</dbReference>
<dbReference type="EMBL" id="CP051685">
    <property type="protein sequence ID" value="QJD98887.1"/>
    <property type="molecule type" value="Genomic_DNA"/>
</dbReference>
<dbReference type="Proteomes" id="UP000502415">
    <property type="component" value="Chromosome"/>
</dbReference>
<feature type="chain" id="PRO_5031118970" evidence="1">
    <location>
        <begin position="21"/>
        <end position="435"/>
    </location>
</feature>
<dbReference type="InterPro" id="IPR019734">
    <property type="entry name" value="TPR_rpt"/>
</dbReference>
<feature type="signal peptide" evidence="1">
    <location>
        <begin position="1"/>
        <end position="20"/>
    </location>
</feature>
<organism evidence="2 3">
    <name type="scientific">Massilia forsythiae</name>
    <dbReference type="NCBI Taxonomy" id="2728020"/>
    <lineage>
        <taxon>Bacteria</taxon>
        <taxon>Pseudomonadati</taxon>
        <taxon>Pseudomonadota</taxon>
        <taxon>Betaproteobacteria</taxon>
        <taxon>Burkholderiales</taxon>
        <taxon>Oxalobacteraceae</taxon>
        <taxon>Telluria group</taxon>
        <taxon>Massilia</taxon>
    </lineage>
</organism>
<reference evidence="2 3" key="1">
    <citation type="submission" date="2020-04" db="EMBL/GenBank/DDBJ databases">
        <title>Genome sequencing of novel species.</title>
        <authorList>
            <person name="Heo J."/>
            <person name="Kim S.-J."/>
            <person name="Kim J.-S."/>
            <person name="Hong S.-B."/>
            <person name="Kwon S.-W."/>
        </authorList>
    </citation>
    <scope>NUCLEOTIDE SEQUENCE [LARGE SCALE GENOMIC DNA]</scope>
    <source>
        <strain evidence="2 3">GN2-R2</strain>
    </source>
</reference>
<dbReference type="RefSeq" id="WP_169433784.1">
    <property type="nucleotide sequence ID" value="NZ_CP051685.1"/>
</dbReference>
<dbReference type="AlphaFoldDB" id="A0A7Z2ZQY1"/>
<dbReference type="Gene3D" id="1.25.40.10">
    <property type="entry name" value="Tetratricopeptide repeat domain"/>
    <property type="match status" value="2"/>
</dbReference>
<gene>
    <name evidence="2" type="ORF">HH212_01560</name>
</gene>
<name>A0A7Z2ZQY1_9BURK</name>
<proteinExistence type="predicted"/>
<evidence type="ECO:0000313" key="2">
    <source>
        <dbReference type="EMBL" id="QJD98887.1"/>
    </source>
</evidence>
<sequence length="435" mass="46304">MSQFRLARLALMFAAIGLNAAPALMHGASAQNNAKPAAPAAAPQDSVRPDLFKLLDPAQIKPLMDAKNYTEVQNRVTQAEAFPDKTPYEIYVVNRMKLSLASATNNDAMQTQALEAVIASGKLAPADQASFTQALAQSYFNAKNYPKAIEMFKQMQANGNNTDAVNAALIRAYYFSGDYATAVKMQGPVLEAQQKAGKTPSAEDLRLYASAANKTKDDAAYLRGLEQLASYYPTDDYWADLISRGIVRKAGFSDANITNVLRLQFAASKAMSPEAYTELAELALKDGFPTEAKKVVDAGFAAGVLGTGSAAAQHRQLRDRANKEAATDAKNIAAGEASAAKAKSGIGLVNLGWAYVTMDQYDKGIGFIEQGIAKGGLKSPDEAKLRLGMAYARAGRKDQAIKTFETVKAGGGLADTAHYWVLLENHPAGGATAAK</sequence>
<evidence type="ECO:0000313" key="3">
    <source>
        <dbReference type="Proteomes" id="UP000502415"/>
    </source>
</evidence>
<dbReference type="KEGG" id="mfy:HH212_01560"/>
<accession>A0A7Z2ZQY1</accession>
<evidence type="ECO:0000256" key="1">
    <source>
        <dbReference type="SAM" id="SignalP"/>
    </source>
</evidence>
<dbReference type="Pfam" id="PF13174">
    <property type="entry name" value="TPR_6"/>
    <property type="match status" value="1"/>
</dbReference>
<dbReference type="Pfam" id="PF01535">
    <property type="entry name" value="PPR"/>
    <property type="match status" value="1"/>
</dbReference>
<dbReference type="InterPro" id="IPR002885">
    <property type="entry name" value="PPR_rpt"/>
</dbReference>
<dbReference type="InterPro" id="IPR011990">
    <property type="entry name" value="TPR-like_helical_dom_sf"/>
</dbReference>
<keyword evidence="1" id="KW-0732">Signal</keyword>
<keyword evidence="3" id="KW-1185">Reference proteome</keyword>
<protein>
    <submittedName>
        <fullName evidence="2">Tetratricopeptide repeat protein</fullName>
    </submittedName>
</protein>